<evidence type="ECO:0000313" key="3">
    <source>
        <dbReference type="Proteomes" id="UP000254937"/>
    </source>
</evidence>
<reference evidence="2 3" key="1">
    <citation type="submission" date="2018-07" db="EMBL/GenBank/DDBJ databases">
        <title>Section-level genome sequencing of Aspergillus section Nigri to investigate inter- and intra-species variation.</title>
        <authorList>
            <consortium name="DOE Joint Genome Institute"/>
            <person name="Vesth T.C."/>
            <person name="Nybo J.L."/>
            <person name="Theobald S."/>
            <person name="Frisvad J.C."/>
            <person name="Larsen T.O."/>
            <person name="Nielsen K.F."/>
            <person name="Hoof J.B."/>
            <person name="Brandl J."/>
            <person name="Salamov A."/>
            <person name="Riley R."/>
            <person name="Gladden J.M."/>
            <person name="Phatale P."/>
            <person name="Nielsen M.T."/>
            <person name="Lyhne E.K."/>
            <person name="Kogle M.E."/>
            <person name="Strasser K."/>
            <person name="McDonnell E."/>
            <person name="Barry K."/>
            <person name="Clum A."/>
            <person name="Chen C."/>
            <person name="Nolan M."/>
            <person name="Sandor L."/>
            <person name="Kuo A."/>
            <person name="Lipzen A."/>
            <person name="Hainaut M."/>
            <person name="Drula E."/>
            <person name="Tsang A."/>
            <person name="Magnuson J.K."/>
            <person name="Henrissat B."/>
            <person name="Wiebenga A."/>
            <person name="Simmons B.A."/>
            <person name="Makela M.R."/>
            <person name="De vries R.P."/>
            <person name="Grigoriev I.V."/>
            <person name="Mortensen U.H."/>
            <person name="Baker S.E."/>
            <person name="Andersen M.R."/>
        </authorList>
    </citation>
    <scope>NUCLEOTIDE SEQUENCE [LARGE SCALE GENOMIC DNA]</scope>
    <source>
        <strain evidence="2 3">ATCC 13157</strain>
    </source>
</reference>
<accession>A0A370PHM7</accession>
<gene>
    <name evidence="2" type="ORF">M752DRAFT_294544</name>
</gene>
<proteinExistence type="predicted"/>
<dbReference type="EMBL" id="KZ851855">
    <property type="protein sequence ID" value="RDK41706.1"/>
    <property type="molecule type" value="Genomic_DNA"/>
</dbReference>
<dbReference type="Proteomes" id="UP000254937">
    <property type="component" value="Unassembled WGS sequence"/>
</dbReference>
<feature type="region of interest" description="Disordered" evidence="1">
    <location>
        <begin position="1"/>
        <end position="38"/>
    </location>
</feature>
<protein>
    <submittedName>
        <fullName evidence="2">Uncharacterized protein</fullName>
    </submittedName>
</protein>
<dbReference type="AlphaFoldDB" id="A0A370PHM7"/>
<feature type="compositionally biased region" description="Basic and acidic residues" evidence="1">
    <location>
        <begin position="9"/>
        <end position="38"/>
    </location>
</feature>
<keyword evidence="3" id="KW-1185">Reference proteome</keyword>
<name>A0A370PHM7_ASPPH</name>
<evidence type="ECO:0000256" key="1">
    <source>
        <dbReference type="SAM" id="MobiDB-lite"/>
    </source>
</evidence>
<sequence>MFKLQLEVRGNDGKSDEQNDTDTTNKDKKALEEARKNARRAESYIKRVRNQLGWDVREFDLQRLRYIRRSSYLSPVLCGQDLFTIITSILYKNKHEPSTIHHAIARLAHAQYMPDRQSLQPS</sequence>
<organism evidence="2 3">
    <name type="scientific">Aspergillus phoenicis ATCC 13157</name>
    <dbReference type="NCBI Taxonomy" id="1353007"/>
    <lineage>
        <taxon>Eukaryota</taxon>
        <taxon>Fungi</taxon>
        <taxon>Dikarya</taxon>
        <taxon>Ascomycota</taxon>
        <taxon>Pezizomycotina</taxon>
        <taxon>Eurotiomycetes</taxon>
        <taxon>Eurotiomycetidae</taxon>
        <taxon>Eurotiales</taxon>
        <taxon>Aspergillaceae</taxon>
        <taxon>Aspergillus</taxon>
    </lineage>
</organism>
<evidence type="ECO:0000313" key="2">
    <source>
        <dbReference type="EMBL" id="RDK41706.1"/>
    </source>
</evidence>